<comment type="caution">
    <text evidence="1">The sequence shown here is derived from an EMBL/GenBank/DDBJ whole genome shotgun (WGS) entry which is preliminary data.</text>
</comment>
<keyword evidence="1" id="KW-0418">Kinase</keyword>
<evidence type="ECO:0000313" key="1">
    <source>
        <dbReference type="EMBL" id="KAJ4704215.1"/>
    </source>
</evidence>
<proteinExistence type="predicted"/>
<organism evidence="1 2">
    <name type="scientific">Melia azedarach</name>
    <name type="common">Chinaberry tree</name>
    <dbReference type="NCBI Taxonomy" id="155640"/>
    <lineage>
        <taxon>Eukaryota</taxon>
        <taxon>Viridiplantae</taxon>
        <taxon>Streptophyta</taxon>
        <taxon>Embryophyta</taxon>
        <taxon>Tracheophyta</taxon>
        <taxon>Spermatophyta</taxon>
        <taxon>Magnoliopsida</taxon>
        <taxon>eudicotyledons</taxon>
        <taxon>Gunneridae</taxon>
        <taxon>Pentapetalae</taxon>
        <taxon>rosids</taxon>
        <taxon>malvids</taxon>
        <taxon>Sapindales</taxon>
        <taxon>Meliaceae</taxon>
        <taxon>Melia</taxon>
    </lineage>
</organism>
<dbReference type="EMBL" id="CM051405">
    <property type="protein sequence ID" value="KAJ4704215.1"/>
    <property type="molecule type" value="Genomic_DNA"/>
</dbReference>
<name>A0ACC1WYC8_MELAZ</name>
<evidence type="ECO:0000313" key="2">
    <source>
        <dbReference type="Proteomes" id="UP001164539"/>
    </source>
</evidence>
<gene>
    <name evidence="1" type="ORF">OWV82_021158</name>
</gene>
<keyword evidence="2" id="KW-1185">Reference proteome</keyword>
<keyword evidence="1" id="KW-0808">Transferase</keyword>
<reference evidence="1 2" key="1">
    <citation type="journal article" date="2023" name="Science">
        <title>Complex scaffold remodeling in plant triterpene biosynthesis.</title>
        <authorList>
            <person name="De La Pena R."/>
            <person name="Hodgson H."/>
            <person name="Liu J.C."/>
            <person name="Stephenson M.J."/>
            <person name="Martin A.C."/>
            <person name="Owen C."/>
            <person name="Harkess A."/>
            <person name="Leebens-Mack J."/>
            <person name="Jimenez L.E."/>
            <person name="Osbourn A."/>
            <person name="Sattely E.S."/>
        </authorList>
    </citation>
    <scope>NUCLEOTIDE SEQUENCE [LARGE SCALE GENOMIC DNA]</scope>
    <source>
        <strain evidence="2">cv. JPN11</strain>
        <tissue evidence="1">Leaf</tissue>
    </source>
</reference>
<dbReference type="Proteomes" id="UP001164539">
    <property type="component" value="Chromosome 12"/>
</dbReference>
<accession>A0ACC1WYC8</accession>
<sequence>MVSPQLPGLTKTSMRKPIQPQLFFSVNPPDNDVCDSIELDFSDVFGPAPADANEMIYEAPVVIYNRSHSLVGPSSCVSESLKLTMLTLHETEEAEEPPECVEGANIKEAEESSIDDVGNDRLLKNVKVPGVGIEDFEVLKVVGQGAFGRVYQVRKKNTSEIYAMKVMRKDKIMEKNHAEYMKAEKDILKKIDHPFIVQLKYSFQTKYRLYLVLDFINGGHLFFQLYHHGLFREDLARIYAAETVSAVSHLHANGIMHRDLKPENILLDADGHVMLTDFGLAKQFDENTRSNSMIGTVEYMAPEIVLGKGHDKAADWWSVGVLLYEMLTGKPPFVGGNRAKIQQKIVKDKIKLPAFLSSEAHSVLKMLLQKEPGKRLGSGPKGSDEIKSHKWFKPINWKKLEAREIQPGFRPKVAGKHCIANFEKKWTDMPLLDSPAATPKNNINPFVDFSYARSSASSFLQSSSPLC</sequence>
<protein>
    <submittedName>
        <fullName evidence="1">Serine/threonine-protein kinase</fullName>
    </submittedName>
</protein>